<dbReference type="Proteomes" id="UP000326396">
    <property type="component" value="Linkage Group LG1"/>
</dbReference>
<evidence type="ECO:0000256" key="1">
    <source>
        <dbReference type="SAM" id="MobiDB-lite"/>
    </source>
</evidence>
<gene>
    <name evidence="2" type="ORF">E3N88_03582</name>
</gene>
<feature type="compositionally biased region" description="Basic and acidic residues" evidence="1">
    <location>
        <begin position="17"/>
        <end position="30"/>
    </location>
</feature>
<name>A0A5N6Q8Q8_9ASTR</name>
<feature type="region of interest" description="Disordered" evidence="1">
    <location>
        <begin position="61"/>
        <end position="82"/>
    </location>
</feature>
<dbReference type="AlphaFoldDB" id="A0A5N6Q8Q8"/>
<feature type="region of interest" description="Disordered" evidence="1">
    <location>
        <begin position="1"/>
        <end position="32"/>
    </location>
</feature>
<evidence type="ECO:0000313" key="2">
    <source>
        <dbReference type="EMBL" id="KAD7480446.1"/>
    </source>
</evidence>
<keyword evidence="3" id="KW-1185">Reference proteome</keyword>
<evidence type="ECO:0000313" key="3">
    <source>
        <dbReference type="Proteomes" id="UP000326396"/>
    </source>
</evidence>
<dbReference type="EMBL" id="SZYD01000001">
    <property type="protein sequence ID" value="KAD7480446.1"/>
    <property type="molecule type" value="Genomic_DNA"/>
</dbReference>
<comment type="caution">
    <text evidence="2">The sequence shown here is derived from an EMBL/GenBank/DDBJ whole genome shotgun (WGS) entry which is preliminary data.</text>
</comment>
<sequence length="82" mass="8958">MRCTWASSDQGGRHFGARKEGGGETTEPPHKGSCYFLFKKGDDVDDATGERGRKAMTLWSKGFSGGEQQPLVPHAKEDVQSE</sequence>
<feature type="compositionally biased region" description="Polar residues" evidence="1">
    <location>
        <begin position="1"/>
        <end position="10"/>
    </location>
</feature>
<proteinExistence type="predicted"/>
<reference evidence="2 3" key="1">
    <citation type="submission" date="2019-05" db="EMBL/GenBank/DDBJ databases">
        <title>Mikania micrantha, genome provides insights into the molecular mechanism of rapid growth.</title>
        <authorList>
            <person name="Liu B."/>
        </authorList>
    </citation>
    <scope>NUCLEOTIDE SEQUENCE [LARGE SCALE GENOMIC DNA]</scope>
    <source>
        <strain evidence="2">NLD-2019</strain>
        <tissue evidence="2">Leaf</tissue>
    </source>
</reference>
<organism evidence="2 3">
    <name type="scientific">Mikania micrantha</name>
    <name type="common">bitter vine</name>
    <dbReference type="NCBI Taxonomy" id="192012"/>
    <lineage>
        <taxon>Eukaryota</taxon>
        <taxon>Viridiplantae</taxon>
        <taxon>Streptophyta</taxon>
        <taxon>Embryophyta</taxon>
        <taxon>Tracheophyta</taxon>
        <taxon>Spermatophyta</taxon>
        <taxon>Magnoliopsida</taxon>
        <taxon>eudicotyledons</taxon>
        <taxon>Gunneridae</taxon>
        <taxon>Pentapetalae</taxon>
        <taxon>asterids</taxon>
        <taxon>campanulids</taxon>
        <taxon>Asterales</taxon>
        <taxon>Asteraceae</taxon>
        <taxon>Asteroideae</taxon>
        <taxon>Heliantheae alliance</taxon>
        <taxon>Eupatorieae</taxon>
        <taxon>Mikania</taxon>
    </lineage>
</organism>
<accession>A0A5N6Q8Q8</accession>
<protein>
    <submittedName>
        <fullName evidence="2">Uncharacterized protein</fullName>
    </submittedName>
</protein>